<name>A0ACC2F558_DALPE</name>
<organism evidence="1 2">
    <name type="scientific">Dallia pectoralis</name>
    <name type="common">Alaska blackfish</name>
    <dbReference type="NCBI Taxonomy" id="75939"/>
    <lineage>
        <taxon>Eukaryota</taxon>
        <taxon>Metazoa</taxon>
        <taxon>Chordata</taxon>
        <taxon>Craniata</taxon>
        <taxon>Vertebrata</taxon>
        <taxon>Euteleostomi</taxon>
        <taxon>Actinopterygii</taxon>
        <taxon>Neopterygii</taxon>
        <taxon>Teleostei</taxon>
        <taxon>Protacanthopterygii</taxon>
        <taxon>Esociformes</taxon>
        <taxon>Umbridae</taxon>
        <taxon>Dallia</taxon>
    </lineage>
</organism>
<gene>
    <name evidence="1" type="ORF">DPEC_G00340630</name>
</gene>
<sequence length="68" mass="7680">MSPRVGCRLGYSEPRLGTVGEVPSVLLERYSLFPELPLPHSCSDWDLGLLCRVIVLFRQYHRPGLSIP</sequence>
<keyword evidence="2" id="KW-1185">Reference proteome</keyword>
<accession>A0ACC2F558</accession>
<dbReference type="Proteomes" id="UP001157502">
    <property type="component" value="Chromosome 34"/>
</dbReference>
<evidence type="ECO:0000313" key="2">
    <source>
        <dbReference type="Proteomes" id="UP001157502"/>
    </source>
</evidence>
<dbReference type="EMBL" id="CM055761">
    <property type="protein sequence ID" value="KAJ7986511.1"/>
    <property type="molecule type" value="Genomic_DNA"/>
</dbReference>
<proteinExistence type="predicted"/>
<protein>
    <submittedName>
        <fullName evidence="1">Uncharacterized protein</fullName>
    </submittedName>
</protein>
<comment type="caution">
    <text evidence="1">The sequence shown here is derived from an EMBL/GenBank/DDBJ whole genome shotgun (WGS) entry which is preliminary data.</text>
</comment>
<reference evidence="1" key="1">
    <citation type="submission" date="2021-05" db="EMBL/GenBank/DDBJ databases">
        <authorList>
            <person name="Pan Q."/>
            <person name="Jouanno E."/>
            <person name="Zahm M."/>
            <person name="Klopp C."/>
            <person name="Cabau C."/>
            <person name="Louis A."/>
            <person name="Berthelot C."/>
            <person name="Parey E."/>
            <person name="Roest Crollius H."/>
            <person name="Montfort J."/>
            <person name="Robinson-Rechavi M."/>
            <person name="Bouchez O."/>
            <person name="Lampietro C."/>
            <person name="Lopez Roques C."/>
            <person name="Donnadieu C."/>
            <person name="Postlethwait J."/>
            <person name="Bobe J."/>
            <person name="Dillon D."/>
            <person name="Chandos A."/>
            <person name="von Hippel F."/>
            <person name="Guiguen Y."/>
        </authorList>
    </citation>
    <scope>NUCLEOTIDE SEQUENCE</scope>
    <source>
        <strain evidence="1">YG-Jan2019</strain>
    </source>
</reference>
<evidence type="ECO:0000313" key="1">
    <source>
        <dbReference type="EMBL" id="KAJ7986511.1"/>
    </source>
</evidence>